<accession>A0A939H3P7</accession>
<feature type="transmembrane region" description="Helical" evidence="1">
    <location>
        <begin position="134"/>
        <end position="157"/>
    </location>
</feature>
<feature type="transmembrane region" description="Helical" evidence="1">
    <location>
        <begin position="68"/>
        <end position="93"/>
    </location>
</feature>
<protein>
    <recommendedName>
        <fullName evidence="4">Energy-coupling factor transport system substrate-specific component</fullName>
    </recommendedName>
</protein>
<organism evidence="2 3">
    <name type="scientific">Proteiniclasticum aestuarii</name>
    <dbReference type="NCBI Taxonomy" id="2817862"/>
    <lineage>
        <taxon>Bacteria</taxon>
        <taxon>Bacillati</taxon>
        <taxon>Bacillota</taxon>
        <taxon>Clostridia</taxon>
        <taxon>Eubacteriales</taxon>
        <taxon>Clostridiaceae</taxon>
        <taxon>Proteiniclasticum</taxon>
    </lineage>
</organism>
<reference evidence="2" key="1">
    <citation type="submission" date="2021-03" db="EMBL/GenBank/DDBJ databases">
        <title>Proteiniclasticum marinus sp. nov., isolated from tidal flat sediment.</title>
        <authorList>
            <person name="Namirimu T."/>
            <person name="Yang J.-A."/>
            <person name="Yang S.-H."/>
            <person name="Kim Y.-J."/>
            <person name="Kwon K.K."/>
        </authorList>
    </citation>
    <scope>NUCLEOTIDE SEQUENCE</scope>
    <source>
        <strain evidence="2">SCR006</strain>
    </source>
</reference>
<keyword evidence="1" id="KW-0472">Membrane</keyword>
<name>A0A939H3P7_9CLOT</name>
<keyword evidence="1" id="KW-1133">Transmembrane helix</keyword>
<dbReference type="Proteomes" id="UP000664218">
    <property type="component" value="Unassembled WGS sequence"/>
</dbReference>
<feature type="transmembrane region" description="Helical" evidence="1">
    <location>
        <begin position="40"/>
        <end position="62"/>
    </location>
</feature>
<dbReference type="Gene3D" id="1.10.1760.20">
    <property type="match status" value="1"/>
</dbReference>
<dbReference type="EMBL" id="JAFNJU010000001">
    <property type="protein sequence ID" value="MBO1263559.1"/>
    <property type="molecule type" value="Genomic_DNA"/>
</dbReference>
<keyword evidence="3" id="KW-1185">Reference proteome</keyword>
<evidence type="ECO:0000313" key="2">
    <source>
        <dbReference type="EMBL" id="MBO1263559.1"/>
    </source>
</evidence>
<evidence type="ECO:0000313" key="3">
    <source>
        <dbReference type="Proteomes" id="UP000664218"/>
    </source>
</evidence>
<gene>
    <name evidence="2" type="ORF">J3A84_00705</name>
</gene>
<feature type="transmembrane region" description="Helical" evidence="1">
    <location>
        <begin position="105"/>
        <end position="128"/>
    </location>
</feature>
<dbReference type="AlphaFoldDB" id="A0A939H3P7"/>
<evidence type="ECO:0008006" key="4">
    <source>
        <dbReference type="Google" id="ProtNLM"/>
    </source>
</evidence>
<evidence type="ECO:0000256" key="1">
    <source>
        <dbReference type="SAM" id="Phobius"/>
    </source>
</evidence>
<feature type="transmembrane region" description="Helical" evidence="1">
    <location>
        <begin position="13"/>
        <end position="33"/>
    </location>
</feature>
<dbReference type="RefSeq" id="WP_207598078.1">
    <property type="nucleotide sequence ID" value="NZ_JAFNJU010000001.1"/>
</dbReference>
<comment type="caution">
    <text evidence="2">The sequence shown here is derived from an EMBL/GenBank/DDBJ whole genome shotgun (WGS) entry which is preliminary data.</text>
</comment>
<proteinExistence type="predicted"/>
<keyword evidence="1" id="KW-0812">Transmembrane</keyword>
<sequence length="179" mass="20676">MKLRDSNFTVWDIVLIPLLSASLTAGKMALVFIPNVEIVTLLFMVYASVFGFRKTFLVALIFSTTEIFFYGVQTWLLAYYLIWPLLSFLAVLLQKGTHSEWPYAILGMIFGLGFGLFFAVIESFFYGIPYGIVYWVRGIPFDLIHGASNFVIVLFLFNPMYHLLTRLRDKYEHNLRVTN</sequence>